<evidence type="ECO:0000256" key="11">
    <source>
        <dbReference type="ARBA" id="ARBA00023157"/>
    </source>
</evidence>
<evidence type="ECO:0000313" key="21">
    <source>
        <dbReference type="Ensembl" id="ENSMAMP00000039415.1"/>
    </source>
</evidence>
<sequence>HVLIGVDLSLLGLIAGVAVRAQNNERRVLAHIPGDIIIGALFSVHHQPPADKVHERKCGAVREQYGIQRVEAMMHTLDRINADPTILPNITLGCEIRDSCWHSAVALEQSIEFIRDTLVSNEEEESQGRCTAEAGSLLLQGKKPIVGLIGPGSSSVAIQVQNLLQLFNIPQIAYSATSMDLSDKSLYKYFLRVVPSDMQQARAMVDIVKRYSWSYVSAIHTEGNYGESGMEAFKDMAAKEGLCIAHSDKIYSNAGEQSFDKLLQKLRAHLPKARVVACFCEGMTVRGILMAMRRQRLVGEFLLVGSDGWADRYDVTDSYEKEAAGGITIKLKSAYVTWFDDYYLNLKPDANLRNPWFPEFWQHRFQCRLRGHPQESTVYNRTWRESLRHQYAQDTKMGFVINAIYSMAYGLHAMQQSLCPGYKGLCEAMRPIDGRKLLDFLMKTNFTGVSGETIHFDQNGDSPGRYEIMNFKHIGEDEYAYIHVGSWDQGGLKMNDEEIWSNNSEIIQSVCSEPCQKAQIKVIRKGEVSCCWTCTPCKDNEFVFDEYTCRACVLGSWPTDDLTGCEPIPVQYVRWGDPEPIAAVVFACLGLMATLFVTSVFIKFWDTPVVKSSSRELCYIILAGICLGYLCTFTLIAKPHIVYCYLQRLGIGLSPAMSYSALVTKTNRIARILAGSKKKICTKKPRFMSACAQLVIAFLLILLQLGIIVALLIIEPPQVIYDYPSIREVHLICNLTTLGVVAPLGYNGLLILSCTFYAFKTRNVPANFNEAKYIAFTMYTTCIIWLAFVPIYFGSNYKIITMCFSVSLSATVALCCMFVPKVYIMLAKPEKNVRSAFTTSTVVRMHVGDAKKAAKSGKSTSSMANLFRRRGSIKENGRRCKITLKAKDRMGDGRNTNKKWNISLMNERSYRPNLWKRMSFHVKKKETVETNQTAIIKPFSKGGDTPVDTAVKEQYEEPEVSLPFVCSPSQSPLPTISQHAVKGRGIVVVDSEDARIIGVQTQGTTIMDQISSVVNRFTANISELNTMMLPGGGNISPISTTALPTAIDTAPCPPQYLTSRGRQAPSTVTTYAEVMPVSNFCENRPAGKIYEHLAGTCMSTRRVKDMEELLALTPPSPFRDSMSSNGSSPPSLSPASEAEYDQLLLRHYSQSSSSL</sequence>
<feature type="transmembrane region" description="Helical" evidence="18">
    <location>
        <begin position="687"/>
        <end position="714"/>
    </location>
</feature>
<dbReference type="InterPro" id="IPR000202">
    <property type="entry name" value="GPCR_3_mGluR5"/>
</dbReference>
<evidence type="ECO:0000256" key="5">
    <source>
        <dbReference type="ARBA" id="ARBA00022553"/>
    </source>
</evidence>
<reference evidence="21" key="2">
    <citation type="submission" date="2025-09" db="UniProtKB">
        <authorList>
            <consortium name="Ensembl"/>
        </authorList>
    </citation>
    <scope>IDENTIFICATION</scope>
</reference>
<comment type="function">
    <text evidence="15">G-protein coupled receptor for glutamate. Ligand binding causes a conformation change that triggers signaling via guanine nucleotide-binding proteins (G proteins) and modulates the activity of down-stream effectors. Signaling activates a phosphatidylinositol-calcium second messenger system and generates a calcium-activated chloride current. Plays an important role in the regulation of synaptic plasticity and the modulation of the neural network activity.</text>
</comment>
<dbReference type="Pfam" id="PF01094">
    <property type="entry name" value="ANF_receptor"/>
    <property type="match status" value="1"/>
</dbReference>
<dbReference type="PROSITE" id="PS00980">
    <property type="entry name" value="G_PROTEIN_RECEP_F3_2"/>
    <property type="match status" value="1"/>
</dbReference>
<accession>A0A7N9ARH5</accession>
<evidence type="ECO:0000256" key="14">
    <source>
        <dbReference type="ARBA" id="ARBA00023224"/>
    </source>
</evidence>
<evidence type="ECO:0000256" key="7">
    <source>
        <dbReference type="ARBA" id="ARBA00022729"/>
    </source>
</evidence>
<feature type="domain" description="G-protein coupled receptors family 3 profile" evidence="20">
    <location>
        <begin position="579"/>
        <end position="841"/>
    </location>
</feature>
<evidence type="ECO:0000259" key="20">
    <source>
        <dbReference type="PROSITE" id="PS50259"/>
    </source>
</evidence>
<feature type="transmembrane region" description="Helical" evidence="18">
    <location>
        <begin position="581"/>
        <end position="605"/>
    </location>
</feature>
<dbReference type="CDD" id="cd15450">
    <property type="entry name" value="7tmC_mGluR5"/>
    <property type="match status" value="1"/>
</dbReference>
<evidence type="ECO:0000256" key="6">
    <source>
        <dbReference type="ARBA" id="ARBA00022692"/>
    </source>
</evidence>
<keyword evidence="4" id="KW-0488">Methylation</keyword>
<keyword evidence="9" id="KW-0297">G-protein coupled receptor</keyword>
<proteinExistence type="inferred from homology"/>
<dbReference type="FunFam" id="3.40.50.2300:FF:000219">
    <property type="entry name" value="Glutamate metabotropic receptor 5"/>
    <property type="match status" value="1"/>
</dbReference>
<dbReference type="GO" id="GO:0004930">
    <property type="term" value="F:G protein-coupled receptor activity"/>
    <property type="evidence" value="ECO:0007669"/>
    <property type="project" value="UniProtKB-KW"/>
</dbReference>
<dbReference type="Gene3D" id="3.40.50.2300">
    <property type="match status" value="2"/>
</dbReference>
<keyword evidence="10 18" id="KW-0472">Membrane</keyword>
<feature type="transmembrane region" description="Helical" evidence="18">
    <location>
        <begin position="771"/>
        <end position="793"/>
    </location>
</feature>
<evidence type="ECO:0000313" key="22">
    <source>
        <dbReference type="Proteomes" id="UP000261640"/>
    </source>
</evidence>
<dbReference type="GO" id="GO:1902533">
    <property type="term" value="P:positive regulation of intracellular signal transduction"/>
    <property type="evidence" value="ECO:0007669"/>
    <property type="project" value="UniProtKB-ARBA"/>
</dbReference>
<evidence type="ECO:0000256" key="18">
    <source>
        <dbReference type="SAM" id="Phobius"/>
    </source>
</evidence>
<organism evidence="21 22">
    <name type="scientific">Mastacembelus armatus</name>
    <name type="common">zig-zag eel</name>
    <dbReference type="NCBI Taxonomy" id="205130"/>
    <lineage>
        <taxon>Eukaryota</taxon>
        <taxon>Metazoa</taxon>
        <taxon>Chordata</taxon>
        <taxon>Craniata</taxon>
        <taxon>Vertebrata</taxon>
        <taxon>Euteleostomi</taxon>
        <taxon>Actinopterygii</taxon>
        <taxon>Neopterygii</taxon>
        <taxon>Teleostei</taxon>
        <taxon>Neoteleostei</taxon>
        <taxon>Acanthomorphata</taxon>
        <taxon>Anabantaria</taxon>
        <taxon>Synbranchiformes</taxon>
        <taxon>Mastacembelidae</taxon>
        <taxon>Mastacembelus</taxon>
    </lineage>
</organism>
<dbReference type="Proteomes" id="UP000261640">
    <property type="component" value="Unplaced"/>
</dbReference>
<evidence type="ECO:0000256" key="10">
    <source>
        <dbReference type="ARBA" id="ARBA00023136"/>
    </source>
</evidence>
<evidence type="ECO:0000256" key="2">
    <source>
        <dbReference type="ARBA" id="ARBA00007242"/>
    </source>
</evidence>
<evidence type="ECO:0000256" key="19">
    <source>
        <dbReference type="SAM" id="SignalP"/>
    </source>
</evidence>
<feature type="region of interest" description="Disordered" evidence="17">
    <location>
        <begin position="1113"/>
        <end position="1140"/>
    </location>
</feature>
<dbReference type="GO" id="GO:0008066">
    <property type="term" value="F:glutamate receptor activity"/>
    <property type="evidence" value="ECO:0007669"/>
    <property type="project" value="UniProtKB-ARBA"/>
</dbReference>
<dbReference type="CDD" id="cd06374">
    <property type="entry name" value="PBP1_mGluR_groupI"/>
    <property type="match status" value="1"/>
</dbReference>
<dbReference type="Ensembl" id="ENSMAMT00000057067.1">
    <property type="protein sequence ID" value="ENSMAMP00000039415.1"/>
    <property type="gene ID" value="ENSMAMG00000013018.2"/>
</dbReference>
<dbReference type="PRINTS" id="PR01055">
    <property type="entry name" value="MTABOTROPC5R"/>
</dbReference>
<dbReference type="PRINTS" id="PR00248">
    <property type="entry name" value="GPCRMGR"/>
</dbReference>
<evidence type="ECO:0000256" key="1">
    <source>
        <dbReference type="ARBA" id="ARBA00004651"/>
    </source>
</evidence>
<comment type="similarity">
    <text evidence="2">Belongs to the G-protein coupled receptor 3 family.</text>
</comment>
<keyword evidence="8 18" id="KW-1133">Transmembrane helix</keyword>
<dbReference type="InterPro" id="IPR038550">
    <property type="entry name" value="GPCR_3_9-Cys_sf"/>
</dbReference>
<dbReference type="FunFam" id="2.10.50.30:FF:000001">
    <property type="entry name" value="metabotropic glutamate receptor 1"/>
    <property type="match status" value="1"/>
</dbReference>
<dbReference type="PROSITE" id="PS50259">
    <property type="entry name" value="G_PROTEIN_RECEP_F3_4"/>
    <property type="match status" value="1"/>
</dbReference>
<dbReference type="PRINTS" id="PR00593">
    <property type="entry name" value="MTABOTROPICR"/>
</dbReference>
<dbReference type="Pfam" id="PF07562">
    <property type="entry name" value="NCD3G"/>
    <property type="match status" value="1"/>
</dbReference>
<dbReference type="InterPro" id="IPR019588">
    <property type="entry name" value="Metabotropic_Glu_rcpt_Homer-bd"/>
</dbReference>
<dbReference type="SMART" id="SM01229">
    <property type="entry name" value="GluR_Homer-bdg"/>
    <property type="match status" value="1"/>
</dbReference>
<protein>
    <recommendedName>
        <fullName evidence="16">Metabotropic glutamate receptor 5</fullName>
    </recommendedName>
</protein>
<comment type="subcellular location">
    <subcellularLocation>
        <location evidence="1">Cell membrane</location>
        <topology evidence="1">Multi-pass membrane protein</topology>
    </subcellularLocation>
</comment>
<evidence type="ECO:0000256" key="13">
    <source>
        <dbReference type="ARBA" id="ARBA00023180"/>
    </source>
</evidence>
<reference evidence="21" key="1">
    <citation type="submission" date="2025-08" db="UniProtKB">
        <authorList>
            <consortium name="Ensembl"/>
        </authorList>
    </citation>
    <scope>IDENTIFICATION</scope>
</reference>
<feature type="transmembrane region" description="Helical" evidence="18">
    <location>
        <begin position="799"/>
        <end position="824"/>
    </location>
</feature>
<feature type="chain" id="PRO_5030839715" description="Metabotropic glutamate receptor 5" evidence="19">
    <location>
        <begin position="22"/>
        <end position="1155"/>
    </location>
</feature>
<dbReference type="PANTHER" id="PTHR24060">
    <property type="entry name" value="METABOTROPIC GLUTAMATE RECEPTOR"/>
    <property type="match status" value="1"/>
</dbReference>
<keyword evidence="6 18" id="KW-0812">Transmembrane</keyword>
<dbReference type="InterPro" id="IPR011500">
    <property type="entry name" value="GPCR_3_9-Cys_dom"/>
</dbReference>
<feature type="signal peptide" evidence="19">
    <location>
        <begin position="1"/>
        <end position="21"/>
    </location>
</feature>
<dbReference type="Gene3D" id="2.10.50.30">
    <property type="entry name" value="GPCR, family 3, nine cysteines domain"/>
    <property type="match status" value="1"/>
</dbReference>
<feature type="compositionally biased region" description="Low complexity" evidence="17">
    <location>
        <begin position="1121"/>
        <end position="1136"/>
    </location>
</feature>
<keyword evidence="12" id="KW-0675">Receptor</keyword>
<evidence type="ECO:0000256" key="3">
    <source>
        <dbReference type="ARBA" id="ARBA00022475"/>
    </source>
</evidence>
<dbReference type="GeneTree" id="ENSGT01030000234595"/>
<feature type="transmembrane region" description="Helical" evidence="18">
    <location>
        <begin position="734"/>
        <end position="759"/>
    </location>
</feature>
<evidence type="ECO:0000256" key="8">
    <source>
        <dbReference type="ARBA" id="ARBA00022989"/>
    </source>
</evidence>
<dbReference type="InterPro" id="IPR028082">
    <property type="entry name" value="Peripla_BP_I"/>
</dbReference>
<feature type="transmembrane region" description="Helical" evidence="18">
    <location>
        <begin position="617"/>
        <end position="637"/>
    </location>
</feature>
<keyword evidence="7 19" id="KW-0732">Signal</keyword>
<evidence type="ECO:0000256" key="9">
    <source>
        <dbReference type="ARBA" id="ARBA00023040"/>
    </source>
</evidence>
<dbReference type="GO" id="GO:0030296">
    <property type="term" value="F:protein tyrosine kinase activator activity"/>
    <property type="evidence" value="ECO:0007669"/>
    <property type="project" value="UniProtKB-ARBA"/>
</dbReference>
<keyword evidence="3" id="KW-1003">Cell membrane</keyword>
<evidence type="ECO:0000256" key="16">
    <source>
        <dbReference type="ARBA" id="ARBA00070127"/>
    </source>
</evidence>
<dbReference type="PROSITE" id="PS00979">
    <property type="entry name" value="G_PROTEIN_RECEP_F3_1"/>
    <property type="match status" value="1"/>
</dbReference>
<dbReference type="InterPro" id="IPR017978">
    <property type="entry name" value="GPCR_3_C"/>
</dbReference>
<keyword evidence="22" id="KW-1185">Reference proteome</keyword>
<dbReference type="InterPro" id="IPR050726">
    <property type="entry name" value="mGluR"/>
</dbReference>
<dbReference type="GO" id="GO:0005886">
    <property type="term" value="C:plasma membrane"/>
    <property type="evidence" value="ECO:0007669"/>
    <property type="project" value="UniProtKB-SubCell"/>
</dbReference>
<evidence type="ECO:0000256" key="4">
    <source>
        <dbReference type="ARBA" id="ARBA00022481"/>
    </source>
</evidence>
<dbReference type="PROSITE" id="PS00981">
    <property type="entry name" value="G_PROTEIN_RECEP_F3_3"/>
    <property type="match status" value="1"/>
</dbReference>
<evidence type="ECO:0000256" key="12">
    <source>
        <dbReference type="ARBA" id="ARBA00023170"/>
    </source>
</evidence>
<dbReference type="GO" id="GO:0007206">
    <property type="term" value="P:phospholipase C-activating G protein-coupled glutamate receptor signaling pathway"/>
    <property type="evidence" value="ECO:0007669"/>
    <property type="project" value="UniProtKB-ARBA"/>
</dbReference>
<dbReference type="SUPFAM" id="SSF53822">
    <property type="entry name" value="Periplasmic binding protein-like I"/>
    <property type="match status" value="1"/>
</dbReference>
<keyword evidence="11" id="KW-1015">Disulfide bond</keyword>
<name>A0A7N9ARH5_9TELE</name>
<evidence type="ECO:0000256" key="15">
    <source>
        <dbReference type="ARBA" id="ARBA00058291"/>
    </source>
</evidence>
<keyword evidence="5" id="KW-0597">Phosphoprotein</keyword>
<keyword evidence="14" id="KW-0807">Transducer</keyword>
<dbReference type="InterPro" id="IPR001828">
    <property type="entry name" value="ANF_lig-bd_rcpt"/>
</dbReference>
<dbReference type="InterPro" id="IPR000162">
    <property type="entry name" value="GPCR_3_mtglu_rcpt"/>
</dbReference>
<dbReference type="InterPro" id="IPR017979">
    <property type="entry name" value="GPCR_3_CS"/>
</dbReference>
<dbReference type="Pfam" id="PF00003">
    <property type="entry name" value="7tm_3"/>
    <property type="match status" value="1"/>
</dbReference>
<dbReference type="AlphaFoldDB" id="A0A7N9ARH5"/>
<dbReference type="FunFam" id="3.40.50.2300:FF:000243">
    <property type="entry name" value="Metabotropic glutamate receptor 5"/>
    <property type="match status" value="1"/>
</dbReference>
<dbReference type="Pfam" id="PF10606">
    <property type="entry name" value="GluR_Homer-bdg"/>
    <property type="match status" value="1"/>
</dbReference>
<evidence type="ECO:0000256" key="17">
    <source>
        <dbReference type="SAM" id="MobiDB-lite"/>
    </source>
</evidence>
<dbReference type="GO" id="GO:0030425">
    <property type="term" value="C:dendrite"/>
    <property type="evidence" value="ECO:0007669"/>
    <property type="project" value="UniProtKB-ARBA"/>
</dbReference>
<dbReference type="InterPro" id="IPR000337">
    <property type="entry name" value="GPCR_3"/>
</dbReference>
<keyword evidence="13" id="KW-0325">Glycoprotein</keyword>